<reference evidence="12" key="1">
    <citation type="journal article" date="2023" name="Mol. Biol. Evol.">
        <title>Third-Generation Sequencing Reveals the Adaptive Role of the Epigenome in Three Deep-Sea Polychaetes.</title>
        <authorList>
            <person name="Perez M."/>
            <person name="Aroh O."/>
            <person name="Sun Y."/>
            <person name="Lan Y."/>
            <person name="Juniper S.K."/>
            <person name="Young C.R."/>
            <person name="Angers B."/>
            <person name="Qian P.Y."/>
        </authorList>
    </citation>
    <scope>NUCLEOTIDE SEQUENCE</scope>
    <source>
        <strain evidence="12">R07B-5</strain>
    </source>
</reference>
<keyword evidence="7 11" id="KW-1133">Transmembrane helix</keyword>
<evidence type="ECO:0000256" key="5">
    <source>
        <dbReference type="ARBA" id="ARBA00022692"/>
    </source>
</evidence>
<dbReference type="Gene3D" id="3.90.550.50">
    <property type="match status" value="1"/>
</dbReference>
<proteinExistence type="inferred from homology"/>
<dbReference type="GO" id="GO:0006493">
    <property type="term" value="P:protein O-linked glycosylation"/>
    <property type="evidence" value="ECO:0007669"/>
    <property type="project" value="TreeGrafter"/>
</dbReference>
<evidence type="ECO:0000313" key="13">
    <source>
        <dbReference type="Proteomes" id="UP001209878"/>
    </source>
</evidence>
<keyword evidence="6 11" id="KW-0735">Signal-anchor</keyword>
<dbReference type="FunFam" id="3.90.550.50:FF:000001">
    <property type="entry name" value="Hexosyltransferase"/>
    <property type="match status" value="1"/>
</dbReference>
<comment type="subcellular location">
    <subcellularLocation>
        <location evidence="1 11">Golgi apparatus membrane</location>
        <topology evidence="1 11">Single-pass type II membrane protein</topology>
    </subcellularLocation>
</comment>
<evidence type="ECO:0000256" key="7">
    <source>
        <dbReference type="ARBA" id="ARBA00022989"/>
    </source>
</evidence>
<evidence type="ECO:0000256" key="3">
    <source>
        <dbReference type="ARBA" id="ARBA00022676"/>
    </source>
</evidence>
<dbReference type="Proteomes" id="UP001209878">
    <property type="component" value="Unassembled WGS sequence"/>
</dbReference>
<evidence type="ECO:0000313" key="12">
    <source>
        <dbReference type="EMBL" id="KAK2175469.1"/>
    </source>
</evidence>
<evidence type="ECO:0000256" key="11">
    <source>
        <dbReference type="RuleBase" id="RU363063"/>
    </source>
</evidence>
<dbReference type="InterPro" id="IPR002659">
    <property type="entry name" value="Glyco_trans_31"/>
</dbReference>
<evidence type="ECO:0000256" key="6">
    <source>
        <dbReference type="ARBA" id="ARBA00022968"/>
    </source>
</evidence>
<comment type="caution">
    <text evidence="12">The sequence shown here is derived from an EMBL/GenBank/DDBJ whole genome shotgun (WGS) entry which is preliminary data.</text>
</comment>
<dbReference type="PANTHER" id="PTHR11214">
    <property type="entry name" value="BETA-1,3-N-ACETYLGLUCOSAMINYLTRANSFERASE"/>
    <property type="match status" value="1"/>
</dbReference>
<dbReference type="GO" id="GO:0016758">
    <property type="term" value="F:hexosyltransferase activity"/>
    <property type="evidence" value="ECO:0007669"/>
    <property type="project" value="InterPro"/>
</dbReference>
<evidence type="ECO:0000256" key="8">
    <source>
        <dbReference type="ARBA" id="ARBA00023034"/>
    </source>
</evidence>
<gene>
    <name evidence="12" type="ORF">NP493_729g00003</name>
</gene>
<protein>
    <recommendedName>
        <fullName evidence="11">Hexosyltransferase</fullName>
        <ecNumber evidence="11">2.4.1.-</ecNumber>
    </recommendedName>
</protein>
<dbReference type="PANTHER" id="PTHR11214:SF314">
    <property type="entry name" value="HEXOSYLTRANSFERASE"/>
    <property type="match status" value="1"/>
</dbReference>
<evidence type="ECO:0000256" key="9">
    <source>
        <dbReference type="ARBA" id="ARBA00023136"/>
    </source>
</evidence>
<keyword evidence="13" id="KW-1185">Reference proteome</keyword>
<organism evidence="12 13">
    <name type="scientific">Ridgeia piscesae</name>
    <name type="common">Tubeworm</name>
    <dbReference type="NCBI Taxonomy" id="27915"/>
    <lineage>
        <taxon>Eukaryota</taxon>
        <taxon>Metazoa</taxon>
        <taxon>Spiralia</taxon>
        <taxon>Lophotrochozoa</taxon>
        <taxon>Annelida</taxon>
        <taxon>Polychaeta</taxon>
        <taxon>Sedentaria</taxon>
        <taxon>Canalipalpata</taxon>
        <taxon>Sabellida</taxon>
        <taxon>Siboglinidae</taxon>
        <taxon>Ridgeia</taxon>
    </lineage>
</organism>
<name>A0AAD9KQG6_RIDPI</name>
<dbReference type="EMBL" id="JAODUO010000728">
    <property type="protein sequence ID" value="KAK2175469.1"/>
    <property type="molecule type" value="Genomic_DNA"/>
</dbReference>
<accession>A0AAD9KQG6</accession>
<keyword evidence="10" id="KW-0325">Glycoprotein</keyword>
<feature type="transmembrane region" description="Helical" evidence="11">
    <location>
        <begin position="12"/>
        <end position="29"/>
    </location>
</feature>
<evidence type="ECO:0000256" key="4">
    <source>
        <dbReference type="ARBA" id="ARBA00022679"/>
    </source>
</evidence>
<evidence type="ECO:0000256" key="10">
    <source>
        <dbReference type="ARBA" id="ARBA00023180"/>
    </source>
</evidence>
<evidence type="ECO:0000256" key="2">
    <source>
        <dbReference type="ARBA" id="ARBA00008661"/>
    </source>
</evidence>
<dbReference type="Pfam" id="PF01762">
    <property type="entry name" value="Galactosyl_T"/>
    <property type="match status" value="1"/>
</dbReference>
<keyword evidence="4" id="KW-0808">Transferase</keyword>
<sequence length="377" mass="43484">MRSCPRGWRPFILLLSIFVGHRFFLLLFFTDRQVDDQTRVIDYVIQHDIVRLTTVANNRSTITTISKTMTTRRMTTTKTTTATTTMSPEQVQEQIYYRRQATIVNPFPYVLVTSPRTACPDGIILVIVVHSHPSYRERRDAIRRTWGRYGDSQQGEPRLTRLVFALGVDAKVSADAVKAESGVYDDIIQGNFVDAYKNMTLKSLLGLKWVSEQCARVPYMLKSDDDMFISIPYLIDILQTTRPKRSIMGPFNWHSKVHRRGKWAISKELFPFKWYPAYESGSCYVITVDIVRELYETSAYVTPLFIDDVYVTGILAKIIGVKHVVHEGFAYWIDRAPKACDFVTRKKISGTKVTPKLMYSLWKDMKELTAEKCPTKK</sequence>
<keyword evidence="3 11" id="KW-0328">Glycosyltransferase</keyword>
<keyword evidence="9 11" id="KW-0472">Membrane</keyword>
<dbReference type="AlphaFoldDB" id="A0AAD9KQG6"/>
<comment type="similarity">
    <text evidence="2 11">Belongs to the glycosyltransferase 31 family.</text>
</comment>
<dbReference type="EC" id="2.4.1.-" evidence="11"/>
<keyword evidence="8 11" id="KW-0333">Golgi apparatus</keyword>
<keyword evidence="5 11" id="KW-0812">Transmembrane</keyword>
<evidence type="ECO:0000256" key="1">
    <source>
        <dbReference type="ARBA" id="ARBA00004323"/>
    </source>
</evidence>
<dbReference type="GO" id="GO:0000139">
    <property type="term" value="C:Golgi membrane"/>
    <property type="evidence" value="ECO:0007669"/>
    <property type="project" value="UniProtKB-SubCell"/>
</dbReference>